<organism evidence="3 4">
    <name type="scientific">Roseovarius pacificus</name>
    <dbReference type="NCBI Taxonomy" id="337701"/>
    <lineage>
        <taxon>Bacteria</taxon>
        <taxon>Pseudomonadati</taxon>
        <taxon>Pseudomonadota</taxon>
        <taxon>Alphaproteobacteria</taxon>
        <taxon>Rhodobacterales</taxon>
        <taxon>Roseobacteraceae</taxon>
        <taxon>Roseovarius</taxon>
    </lineage>
</organism>
<sequence>MKSLVTAGLAALTFSLAAPTLAQERPNTILVLDASGSMWGQIDGVNKITIAREVVADILSDFPADQNLGFVTYGHRERGQCTDIETVVAPVPGTANEITRIVHELNPRGMTPMTDAVIAAGQALRHTEQAATVILVSDGIETCNPDPCAAARALEAAGVDFTAHVIGFDVRGEAEALMQMQCIAEETGGRFLTADNARELTEALREVTAAPASGIFTFSASLGGAEIGDAPVWDRLSTAPDLPLLAGEVIWEISDTGFNMVRTGTANPLTADLPFGDYIVTVHSMAQDDLSQTEIRLASDSARNVHAIFPHLVPTAQVFAPAQAVVGSAFSVTWEGEDLHPRDYVTIVPAVAEDGAYGDYDRLEDQAEGHLRAPTEPGLYEVRLQRDSGDRVLARTSIEVLDAEVTVSAPEQVVVGSAFPVTWQAEGLHPRDYITIVPLGAEDGAYTDYDRIGDNRDGELRAPAEPGLYEVRLQLDRGGRVLARAPVEVSEGEVSIGGPDRVRAEADVAISWTGAIHPRDYISIVPIGTPDGEQSGYRRVGIAERTTFTAPTEPGAYEIRYHLERGDRVMARRPIEVLAADAPMDNGAGLVVPATAKPGEIITVSWTVEADDTDQRVALARADAPDFTWISAHRVGDENKAEFKLPIEPGQYEVRFLDLQSRNVLGRAIITIVE</sequence>
<keyword evidence="1" id="KW-0732">Signal</keyword>
<dbReference type="Pfam" id="PF13519">
    <property type="entry name" value="VWA_2"/>
    <property type="match status" value="1"/>
</dbReference>
<dbReference type="AlphaFoldDB" id="A0A1M7JP60"/>
<proteinExistence type="predicted"/>
<evidence type="ECO:0000313" key="3">
    <source>
        <dbReference type="EMBL" id="SHM54794.1"/>
    </source>
</evidence>
<gene>
    <name evidence="3" type="ORF">SAMN05444398_12140</name>
</gene>
<dbReference type="InterPro" id="IPR002035">
    <property type="entry name" value="VWF_A"/>
</dbReference>
<reference evidence="3 4" key="1">
    <citation type="submission" date="2016-11" db="EMBL/GenBank/DDBJ databases">
        <authorList>
            <person name="Jaros S."/>
            <person name="Januszkiewicz K."/>
            <person name="Wedrychowicz H."/>
        </authorList>
    </citation>
    <scope>NUCLEOTIDE SEQUENCE [LARGE SCALE GENOMIC DNA]</scope>
    <source>
        <strain evidence="3 4">DSM 29589</strain>
    </source>
</reference>
<accession>A0A1M7JP60</accession>
<keyword evidence="4" id="KW-1185">Reference proteome</keyword>
<dbReference type="SUPFAM" id="SSF53300">
    <property type="entry name" value="vWA-like"/>
    <property type="match status" value="1"/>
</dbReference>
<dbReference type="EMBL" id="FRBR01000021">
    <property type="protein sequence ID" value="SHM54794.1"/>
    <property type="molecule type" value="Genomic_DNA"/>
</dbReference>
<dbReference type="STRING" id="337701.SAMN05444398_12140"/>
<feature type="domain" description="VWFA" evidence="2">
    <location>
        <begin position="27"/>
        <end position="207"/>
    </location>
</feature>
<feature type="signal peptide" evidence="1">
    <location>
        <begin position="1"/>
        <end position="22"/>
    </location>
</feature>
<dbReference type="RefSeq" id="WP_073037616.1">
    <property type="nucleotide sequence ID" value="NZ_BMLR01000008.1"/>
</dbReference>
<evidence type="ECO:0000259" key="2">
    <source>
        <dbReference type="PROSITE" id="PS50234"/>
    </source>
</evidence>
<dbReference type="Gene3D" id="3.40.50.410">
    <property type="entry name" value="von Willebrand factor, type A domain"/>
    <property type="match status" value="1"/>
</dbReference>
<evidence type="ECO:0000313" key="4">
    <source>
        <dbReference type="Proteomes" id="UP000183974"/>
    </source>
</evidence>
<protein>
    <submittedName>
        <fullName evidence="3">Ca-activated chloride channel family protein</fullName>
    </submittedName>
</protein>
<feature type="chain" id="PRO_5011957957" evidence="1">
    <location>
        <begin position="23"/>
        <end position="674"/>
    </location>
</feature>
<name>A0A1M7JP60_9RHOB</name>
<evidence type="ECO:0000256" key="1">
    <source>
        <dbReference type="SAM" id="SignalP"/>
    </source>
</evidence>
<dbReference type="Proteomes" id="UP000183974">
    <property type="component" value="Unassembled WGS sequence"/>
</dbReference>
<dbReference type="OrthoDB" id="9783818at2"/>
<dbReference type="InterPro" id="IPR036465">
    <property type="entry name" value="vWFA_dom_sf"/>
</dbReference>
<dbReference type="PROSITE" id="PS50234">
    <property type="entry name" value="VWFA"/>
    <property type="match status" value="1"/>
</dbReference>
<dbReference type="SMART" id="SM00327">
    <property type="entry name" value="VWA"/>
    <property type="match status" value="1"/>
</dbReference>